<gene>
    <name evidence="1" type="ORF">GCM10011309_15320</name>
</gene>
<evidence type="ECO:0000313" key="1">
    <source>
        <dbReference type="EMBL" id="GGX65966.1"/>
    </source>
</evidence>
<evidence type="ECO:0000313" key="2">
    <source>
        <dbReference type="Proteomes" id="UP000600865"/>
    </source>
</evidence>
<organism evidence="1 2">
    <name type="scientific">Litorimonas cladophorae</name>
    <dbReference type="NCBI Taxonomy" id="1220491"/>
    <lineage>
        <taxon>Bacteria</taxon>
        <taxon>Pseudomonadati</taxon>
        <taxon>Pseudomonadota</taxon>
        <taxon>Alphaproteobacteria</taxon>
        <taxon>Maricaulales</taxon>
        <taxon>Robiginitomaculaceae</taxon>
    </lineage>
</organism>
<comment type="caution">
    <text evidence="1">The sequence shown here is derived from an EMBL/GenBank/DDBJ whole genome shotgun (WGS) entry which is preliminary data.</text>
</comment>
<reference evidence="1 2" key="1">
    <citation type="journal article" date="2014" name="Int. J. Syst. Evol. Microbiol.">
        <title>Complete genome sequence of Corynebacterium casei LMG S-19264T (=DSM 44701T), isolated from a smear-ripened cheese.</title>
        <authorList>
            <consortium name="US DOE Joint Genome Institute (JGI-PGF)"/>
            <person name="Walter F."/>
            <person name="Albersmeier A."/>
            <person name="Kalinowski J."/>
            <person name="Ruckert C."/>
        </authorList>
    </citation>
    <scope>NUCLEOTIDE SEQUENCE [LARGE SCALE GENOMIC DNA]</scope>
    <source>
        <strain evidence="1 2">KCTC 23968</strain>
    </source>
</reference>
<proteinExistence type="predicted"/>
<sequence length="102" mass="11217">MSTLPRLSVSKIWRGVLPDRKVGMSGQGGQLSIVCRGPRDTIDIRRRMGEPEATPHSLQRARDAREGDLGGLGLRLDEVVVKGQDQSIGKANVIRRDVSDRD</sequence>
<keyword evidence="2" id="KW-1185">Reference proteome</keyword>
<dbReference type="EMBL" id="BMYV01000001">
    <property type="protein sequence ID" value="GGX65966.1"/>
    <property type="molecule type" value="Genomic_DNA"/>
</dbReference>
<accession>A0A918NGT0</accession>
<protein>
    <submittedName>
        <fullName evidence="1">Uncharacterized protein</fullName>
    </submittedName>
</protein>
<name>A0A918NGT0_9PROT</name>
<dbReference type="Proteomes" id="UP000600865">
    <property type="component" value="Unassembled WGS sequence"/>
</dbReference>
<dbReference type="AlphaFoldDB" id="A0A918NGT0"/>